<dbReference type="AlphaFoldDB" id="A4BCU8"/>
<organism evidence="2 3">
    <name type="scientific">Reinekea blandensis MED297</name>
    <dbReference type="NCBI Taxonomy" id="314283"/>
    <lineage>
        <taxon>Bacteria</taxon>
        <taxon>Pseudomonadati</taxon>
        <taxon>Pseudomonadota</taxon>
        <taxon>Gammaproteobacteria</taxon>
        <taxon>Oceanospirillales</taxon>
        <taxon>Saccharospirillaceae</taxon>
        <taxon>Reinekea</taxon>
    </lineage>
</organism>
<evidence type="ECO:0000313" key="3">
    <source>
        <dbReference type="Proteomes" id="UP000005953"/>
    </source>
</evidence>
<keyword evidence="3" id="KW-1185">Reference proteome</keyword>
<dbReference type="EMBL" id="AAOE01000006">
    <property type="protein sequence ID" value="EAR10030.1"/>
    <property type="molecule type" value="Genomic_DNA"/>
</dbReference>
<dbReference type="RefSeq" id="WP_008045674.1">
    <property type="nucleotide sequence ID" value="NZ_CH724152.1"/>
</dbReference>
<dbReference type="InterPro" id="IPR036374">
    <property type="entry name" value="OxRdtase_Mopterin-bd_sf"/>
</dbReference>
<name>A4BCU8_9GAMM</name>
<comment type="caution">
    <text evidence="2">The sequence shown here is derived from an EMBL/GenBank/DDBJ whole genome shotgun (WGS) entry which is preliminary data.</text>
</comment>
<dbReference type="Gene3D" id="3.90.420.10">
    <property type="entry name" value="Oxidoreductase, molybdopterin-binding domain"/>
    <property type="match status" value="1"/>
</dbReference>
<proteinExistence type="predicted"/>
<feature type="chain" id="PRO_5002666614" description="Oxidoreductase molybdopterin-binding domain-containing protein" evidence="1">
    <location>
        <begin position="22"/>
        <end position="157"/>
    </location>
</feature>
<dbReference type="SUPFAM" id="SSF56524">
    <property type="entry name" value="Oxidoreductase molybdopterin-binding domain"/>
    <property type="match status" value="1"/>
</dbReference>
<reference evidence="2 3" key="1">
    <citation type="submission" date="2006-02" db="EMBL/GenBank/DDBJ databases">
        <authorList>
            <person name="Pinhassi J."/>
            <person name="Pedros-Alio C."/>
            <person name="Ferriera S."/>
            <person name="Johnson J."/>
            <person name="Kravitz S."/>
            <person name="Halpern A."/>
            <person name="Remington K."/>
            <person name="Beeson K."/>
            <person name="Tran B."/>
            <person name="Rogers Y.-H."/>
            <person name="Friedman R."/>
            <person name="Venter J.C."/>
        </authorList>
    </citation>
    <scope>NUCLEOTIDE SEQUENCE [LARGE SCALE GENOMIC DNA]</scope>
    <source>
        <strain evidence="2 3">MED297</strain>
    </source>
</reference>
<dbReference type="OrthoDB" id="9798763at2"/>
<protein>
    <recommendedName>
        <fullName evidence="4">Oxidoreductase molybdopterin-binding domain-containing protein</fullName>
    </recommendedName>
</protein>
<dbReference type="Proteomes" id="UP000005953">
    <property type="component" value="Unassembled WGS sequence"/>
</dbReference>
<evidence type="ECO:0000313" key="2">
    <source>
        <dbReference type="EMBL" id="EAR10030.1"/>
    </source>
</evidence>
<gene>
    <name evidence="2" type="ORF">MED297_08076</name>
</gene>
<evidence type="ECO:0000256" key="1">
    <source>
        <dbReference type="SAM" id="SignalP"/>
    </source>
</evidence>
<evidence type="ECO:0008006" key="4">
    <source>
        <dbReference type="Google" id="ProtNLM"/>
    </source>
</evidence>
<accession>A4BCU8</accession>
<dbReference type="HOGENOM" id="CLU_110165_3_0_6"/>
<dbReference type="STRING" id="314283.MED297_08076"/>
<feature type="signal peptide" evidence="1">
    <location>
        <begin position="1"/>
        <end position="21"/>
    </location>
</feature>
<keyword evidence="1" id="KW-0732">Signal</keyword>
<sequence>MAILRTAIAICLLLGAGIVHAVDLVIAVDDTNQIAFSKEDLLSMAPAELTTATPWDGDEPPATYQGIYLEDLFAEVAQSPDQIRAIALNRYSSDIPFKEAIEAQAFVAVLRNGEPMPIRDRGPYWLIFPFFADDQATPINVLTPWAVWQLQTLEVLD</sequence>